<evidence type="ECO:0008006" key="4">
    <source>
        <dbReference type="Google" id="ProtNLM"/>
    </source>
</evidence>
<accession>A0ABW0Z9H5</accession>
<feature type="region of interest" description="Disordered" evidence="1">
    <location>
        <begin position="29"/>
        <end position="48"/>
    </location>
</feature>
<organism evidence="2 3">
    <name type="scientific">Nocardioides vastitatis</name>
    <dbReference type="NCBI Taxonomy" id="2568655"/>
    <lineage>
        <taxon>Bacteria</taxon>
        <taxon>Bacillati</taxon>
        <taxon>Actinomycetota</taxon>
        <taxon>Actinomycetes</taxon>
        <taxon>Propionibacteriales</taxon>
        <taxon>Nocardioidaceae</taxon>
        <taxon>Nocardioides</taxon>
    </lineage>
</organism>
<dbReference type="EMBL" id="JBHSNS010000001">
    <property type="protein sequence ID" value="MFC5727640.1"/>
    <property type="molecule type" value="Genomic_DNA"/>
</dbReference>
<evidence type="ECO:0000256" key="1">
    <source>
        <dbReference type="SAM" id="MobiDB-lite"/>
    </source>
</evidence>
<dbReference type="RefSeq" id="WP_240769693.1">
    <property type="nucleotide sequence ID" value="NZ_JBHSNS010000001.1"/>
</dbReference>
<dbReference type="Proteomes" id="UP001596072">
    <property type="component" value="Unassembled WGS sequence"/>
</dbReference>
<evidence type="ECO:0000313" key="3">
    <source>
        <dbReference type="Proteomes" id="UP001596072"/>
    </source>
</evidence>
<gene>
    <name evidence="2" type="ORF">ACFPQB_01830</name>
</gene>
<name>A0ABW0Z9H5_9ACTN</name>
<sequence>MPIPAVRRILGHMFEASINRPGVVAPVRIDPSGSLGPTPGQARGPRWRRVGPGWYVPAGADAAVPEQRTVEVMAGMSGSAATGWAALRWVGGRWFNGLASDGRTWLDVPVALGDERAVRPRQGAVLSEDWLFKDDVTRIDGLRVTIPERSVTYEARRARDLIRAVQVIDMAACDDLVDLGSLGAYAERLRGRPGMKQLRHAVGLADENVWSPQETAMRIIWTLEGVPRPLLCNRPVFDLTGRHLFTPDLLDVEAGVAGEYDGVVHLEDGRRRRDLDRDELTRRLGIEVVTMMAGDRRETHRFLGRLRGAYQRARERRGPRAWTIEQPAWWVDTSTVARRRALTERERSVWLRRRAG</sequence>
<proteinExistence type="predicted"/>
<protein>
    <recommendedName>
        <fullName evidence="4">AbiEi antitoxin C-terminal domain-containing protein</fullName>
    </recommendedName>
</protein>
<reference evidence="3" key="1">
    <citation type="journal article" date="2019" name="Int. J. Syst. Evol. Microbiol.">
        <title>The Global Catalogue of Microorganisms (GCM) 10K type strain sequencing project: providing services to taxonomists for standard genome sequencing and annotation.</title>
        <authorList>
            <consortium name="The Broad Institute Genomics Platform"/>
            <consortium name="The Broad Institute Genome Sequencing Center for Infectious Disease"/>
            <person name="Wu L."/>
            <person name="Ma J."/>
        </authorList>
    </citation>
    <scope>NUCLEOTIDE SEQUENCE [LARGE SCALE GENOMIC DNA]</scope>
    <source>
        <strain evidence="3">YIM 94188</strain>
    </source>
</reference>
<keyword evidence="3" id="KW-1185">Reference proteome</keyword>
<comment type="caution">
    <text evidence="2">The sequence shown here is derived from an EMBL/GenBank/DDBJ whole genome shotgun (WGS) entry which is preliminary data.</text>
</comment>
<evidence type="ECO:0000313" key="2">
    <source>
        <dbReference type="EMBL" id="MFC5727640.1"/>
    </source>
</evidence>